<sequence>MYNIDDIKHFKKMCSDISILMLDDEVIITDAYSDVASRFFNSIDISNNPAEVLKAYTSTKYDIIYTDINMPGINGVELIKEIKKINPKQKFIVISASDESDKLLDLLALNVSGFIVKPFNLQKFIDISMDQVSIILQSRIMKKELLTVTKEKEEQQKMLIQQSKLAQTGEMISMISHQWRQPLSSITTVIAGLKTRLQLGLYEQKENPLEAMTNDFTKAFDKIETSAKFLSKTINDFRNFYRPNKEKSFFNVCSAIENVFEMIQVTSHDITTNIECIDIDGASITSYEGELKQVFMSIINNAIDALKEKSIKNKKISIFIVVKENNIDVSIIDNAGGIPNEIMENIFLPYFSTKNEKNGTGLGLHMAKTIIEQHLQGSLSARNSQEFQGAEFLITIPKNLTQG</sequence>
<dbReference type="Proteomes" id="UP000671852">
    <property type="component" value="Chromosome"/>
</dbReference>
<dbReference type="GO" id="GO:0005524">
    <property type="term" value="F:ATP binding"/>
    <property type="evidence" value="ECO:0007669"/>
    <property type="project" value="UniProtKB-KW"/>
</dbReference>
<feature type="modified residue" description="4-aspartylphosphate" evidence="9">
    <location>
        <position position="67"/>
    </location>
</feature>
<evidence type="ECO:0000259" key="11">
    <source>
        <dbReference type="PROSITE" id="PS50110"/>
    </source>
</evidence>
<reference evidence="12" key="1">
    <citation type="submission" date="2019-11" db="EMBL/GenBank/DDBJ databases">
        <authorList>
            <person name="Kojima H."/>
        </authorList>
    </citation>
    <scope>NUCLEOTIDE SEQUENCE</scope>
    <source>
        <strain evidence="12">H1576</strain>
    </source>
</reference>
<dbReference type="KEGG" id="saqt:GJV85_07890"/>
<feature type="domain" description="Response regulatory" evidence="11">
    <location>
        <begin position="18"/>
        <end position="132"/>
    </location>
</feature>
<protein>
    <recommendedName>
        <fullName evidence="2">histidine kinase</fullName>
        <ecNumber evidence="2">2.7.13.3</ecNumber>
    </recommendedName>
</protein>
<proteinExistence type="predicted"/>
<evidence type="ECO:0000256" key="7">
    <source>
        <dbReference type="ARBA" id="ARBA00022840"/>
    </source>
</evidence>
<dbReference type="GO" id="GO:0000155">
    <property type="term" value="F:phosphorelay sensor kinase activity"/>
    <property type="evidence" value="ECO:0007669"/>
    <property type="project" value="InterPro"/>
</dbReference>
<comment type="catalytic activity">
    <reaction evidence="1">
        <text>ATP + protein L-histidine = ADP + protein N-phospho-L-histidine.</text>
        <dbReference type="EC" id="2.7.13.3"/>
    </reaction>
</comment>
<evidence type="ECO:0000256" key="8">
    <source>
        <dbReference type="ARBA" id="ARBA00023012"/>
    </source>
</evidence>
<evidence type="ECO:0000256" key="5">
    <source>
        <dbReference type="ARBA" id="ARBA00022741"/>
    </source>
</evidence>
<keyword evidence="3 9" id="KW-0597">Phosphoprotein</keyword>
<keyword evidence="8" id="KW-0902">Two-component regulatory system</keyword>
<dbReference type="Gene3D" id="3.30.565.10">
    <property type="entry name" value="Histidine kinase-like ATPase, C-terminal domain"/>
    <property type="match status" value="1"/>
</dbReference>
<keyword evidence="5" id="KW-0547">Nucleotide-binding</keyword>
<dbReference type="SUPFAM" id="SSF52172">
    <property type="entry name" value="CheY-like"/>
    <property type="match status" value="1"/>
</dbReference>
<evidence type="ECO:0000256" key="6">
    <source>
        <dbReference type="ARBA" id="ARBA00022777"/>
    </source>
</evidence>
<accession>A0A975B0L4</accession>
<evidence type="ECO:0000256" key="9">
    <source>
        <dbReference type="PROSITE-ProRule" id="PRU00169"/>
    </source>
</evidence>
<organism evidence="12 13">
    <name type="scientific">Sulfurimonas aquatica</name>
    <dbReference type="NCBI Taxonomy" id="2672570"/>
    <lineage>
        <taxon>Bacteria</taxon>
        <taxon>Pseudomonadati</taxon>
        <taxon>Campylobacterota</taxon>
        <taxon>Epsilonproteobacteria</taxon>
        <taxon>Campylobacterales</taxon>
        <taxon>Sulfurimonadaceae</taxon>
        <taxon>Sulfurimonas</taxon>
    </lineage>
</organism>
<dbReference type="PANTHER" id="PTHR43065">
    <property type="entry name" value="SENSOR HISTIDINE KINASE"/>
    <property type="match status" value="1"/>
</dbReference>
<feature type="domain" description="Histidine kinase" evidence="10">
    <location>
        <begin position="174"/>
        <end position="400"/>
    </location>
</feature>
<dbReference type="RefSeq" id="WP_207560849.1">
    <property type="nucleotide sequence ID" value="NZ_CP046072.1"/>
</dbReference>
<dbReference type="AlphaFoldDB" id="A0A975B0L4"/>
<dbReference type="InterPro" id="IPR004358">
    <property type="entry name" value="Sig_transdc_His_kin-like_C"/>
</dbReference>
<dbReference type="CDD" id="cd00156">
    <property type="entry name" value="REC"/>
    <property type="match status" value="1"/>
</dbReference>
<evidence type="ECO:0000256" key="4">
    <source>
        <dbReference type="ARBA" id="ARBA00022679"/>
    </source>
</evidence>
<dbReference type="PROSITE" id="PS50110">
    <property type="entry name" value="RESPONSE_REGULATORY"/>
    <property type="match status" value="1"/>
</dbReference>
<evidence type="ECO:0000256" key="2">
    <source>
        <dbReference type="ARBA" id="ARBA00012438"/>
    </source>
</evidence>
<dbReference type="PANTHER" id="PTHR43065:SF10">
    <property type="entry name" value="PEROXIDE STRESS-ACTIVATED HISTIDINE KINASE MAK3"/>
    <property type="match status" value="1"/>
</dbReference>
<dbReference type="Pfam" id="PF02518">
    <property type="entry name" value="HATPase_c"/>
    <property type="match status" value="1"/>
</dbReference>
<dbReference type="InterPro" id="IPR036890">
    <property type="entry name" value="HATPase_C_sf"/>
</dbReference>
<dbReference type="Pfam" id="PF00072">
    <property type="entry name" value="Response_reg"/>
    <property type="match status" value="1"/>
</dbReference>
<keyword evidence="6" id="KW-0418">Kinase</keyword>
<keyword evidence="4" id="KW-0808">Transferase</keyword>
<dbReference type="EC" id="2.7.13.3" evidence="2"/>
<dbReference type="SUPFAM" id="SSF55874">
    <property type="entry name" value="ATPase domain of HSP90 chaperone/DNA topoisomerase II/histidine kinase"/>
    <property type="match status" value="1"/>
</dbReference>
<dbReference type="EMBL" id="CP046072">
    <property type="protein sequence ID" value="QSZ42032.1"/>
    <property type="molecule type" value="Genomic_DNA"/>
</dbReference>
<dbReference type="InterPro" id="IPR003594">
    <property type="entry name" value="HATPase_dom"/>
</dbReference>
<evidence type="ECO:0000256" key="1">
    <source>
        <dbReference type="ARBA" id="ARBA00000085"/>
    </source>
</evidence>
<evidence type="ECO:0000259" key="10">
    <source>
        <dbReference type="PROSITE" id="PS50109"/>
    </source>
</evidence>
<dbReference type="InterPro" id="IPR001789">
    <property type="entry name" value="Sig_transdc_resp-reg_receiver"/>
</dbReference>
<dbReference type="InterPro" id="IPR036097">
    <property type="entry name" value="HisK_dim/P_sf"/>
</dbReference>
<dbReference type="InterPro" id="IPR005467">
    <property type="entry name" value="His_kinase_dom"/>
</dbReference>
<dbReference type="InterPro" id="IPR011006">
    <property type="entry name" value="CheY-like_superfamily"/>
</dbReference>
<evidence type="ECO:0000256" key="3">
    <source>
        <dbReference type="ARBA" id="ARBA00022553"/>
    </source>
</evidence>
<dbReference type="SMART" id="SM00448">
    <property type="entry name" value="REC"/>
    <property type="match status" value="1"/>
</dbReference>
<name>A0A975B0L4_9BACT</name>
<evidence type="ECO:0000313" key="13">
    <source>
        <dbReference type="Proteomes" id="UP000671852"/>
    </source>
</evidence>
<dbReference type="PRINTS" id="PR00344">
    <property type="entry name" value="BCTRLSENSOR"/>
</dbReference>
<dbReference type="InterPro" id="IPR003661">
    <property type="entry name" value="HisK_dim/P_dom"/>
</dbReference>
<dbReference type="PROSITE" id="PS50109">
    <property type="entry name" value="HIS_KIN"/>
    <property type="match status" value="1"/>
</dbReference>
<keyword evidence="13" id="KW-1185">Reference proteome</keyword>
<dbReference type="Gene3D" id="1.10.287.130">
    <property type="match status" value="1"/>
</dbReference>
<dbReference type="Gene3D" id="3.40.50.2300">
    <property type="match status" value="1"/>
</dbReference>
<dbReference type="CDD" id="cd00082">
    <property type="entry name" value="HisKA"/>
    <property type="match status" value="1"/>
</dbReference>
<evidence type="ECO:0000313" key="12">
    <source>
        <dbReference type="EMBL" id="QSZ42032.1"/>
    </source>
</evidence>
<reference evidence="12" key="2">
    <citation type="submission" date="2021-04" db="EMBL/GenBank/DDBJ databases">
        <title>Isolation and characterization of a novel species of the genus Sulfurimonas.</title>
        <authorList>
            <person name="Fukui M."/>
        </authorList>
    </citation>
    <scope>NUCLEOTIDE SEQUENCE</scope>
    <source>
        <strain evidence="12">H1576</strain>
    </source>
</reference>
<gene>
    <name evidence="12" type="ORF">GJV85_07890</name>
</gene>
<dbReference type="SUPFAM" id="SSF47384">
    <property type="entry name" value="Homodimeric domain of signal transducing histidine kinase"/>
    <property type="match status" value="1"/>
</dbReference>
<dbReference type="SMART" id="SM00387">
    <property type="entry name" value="HATPase_c"/>
    <property type="match status" value="1"/>
</dbReference>
<keyword evidence="7" id="KW-0067">ATP-binding</keyword>